<organism evidence="1 3">
    <name type="scientific">Catenibacterium mitsuokai</name>
    <dbReference type="NCBI Taxonomy" id="100886"/>
    <lineage>
        <taxon>Bacteria</taxon>
        <taxon>Bacillati</taxon>
        <taxon>Bacillota</taxon>
        <taxon>Erysipelotrichia</taxon>
        <taxon>Erysipelotrichales</taxon>
        <taxon>Coprobacillaceae</taxon>
        <taxon>Catenibacterium</taxon>
    </lineage>
</organism>
<dbReference type="Proteomes" id="UP001197492">
    <property type="component" value="Unassembled WGS sequence"/>
</dbReference>
<evidence type="ECO:0000313" key="3">
    <source>
        <dbReference type="Proteomes" id="UP001196408"/>
    </source>
</evidence>
<dbReference type="Proteomes" id="UP001196408">
    <property type="component" value="Unassembled WGS sequence"/>
</dbReference>
<dbReference type="AlphaFoldDB" id="A0AAW4MV75"/>
<gene>
    <name evidence="1" type="primary">tnpB</name>
    <name evidence="1" type="ORF">KSV97_00335</name>
    <name evidence="2" type="ORF">KSW06_00010</name>
</gene>
<evidence type="ECO:0000313" key="4">
    <source>
        <dbReference type="Proteomes" id="UP001197492"/>
    </source>
</evidence>
<dbReference type="PANTHER" id="PTHR36455:SF1">
    <property type="entry name" value="BLR8292 PROTEIN"/>
    <property type="match status" value="1"/>
</dbReference>
<dbReference type="NCBIfam" id="NF033819">
    <property type="entry name" value="IS66_TnpB"/>
    <property type="match status" value="1"/>
</dbReference>
<evidence type="ECO:0000313" key="2">
    <source>
        <dbReference type="EMBL" id="MBV3391664.1"/>
    </source>
</evidence>
<keyword evidence="4" id="KW-1185">Reference proteome</keyword>
<dbReference type="EMBL" id="JAHOEF010000001">
    <property type="protein sequence ID" value="MBV3381699.1"/>
    <property type="molecule type" value="Genomic_DNA"/>
</dbReference>
<dbReference type="RefSeq" id="WP_217746836.1">
    <property type="nucleotide sequence ID" value="NZ_JAHOEB010000001.1"/>
</dbReference>
<evidence type="ECO:0000313" key="1">
    <source>
        <dbReference type="EMBL" id="MBV3381699.1"/>
    </source>
</evidence>
<sequence>MLGDISKAEHIYMAVGYTDMRKQIDGLSALVTTQFNLDPFSNSVFLFCGRNTRVMKALYWEGDGFVLLYKRLENGRFKWPRDESEAKEITPQQFRWLLEGLAVVQPGRIEKTSPKAVL</sequence>
<proteinExistence type="predicted"/>
<reference evidence="1 4" key="1">
    <citation type="submission" date="2021-06" db="EMBL/GenBank/DDBJ databases">
        <title>Collection of gut derived symbiotic bacterial strains cultured from healthy donors.</title>
        <authorList>
            <person name="Lin H."/>
            <person name="Littmann E."/>
            <person name="Pamer E.G."/>
        </authorList>
    </citation>
    <scope>NUCLEOTIDE SEQUENCE</scope>
    <source>
        <strain evidence="2 4">MSK.21.70</strain>
        <strain evidence="1">MSK.21.82</strain>
    </source>
</reference>
<comment type="caution">
    <text evidence="1">The sequence shown here is derived from an EMBL/GenBank/DDBJ whole genome shotgun (WGS) entry which is preliminary data.</text>
</comment>
<dbReference type="Pfam" id="PF05717">
    <property type="entry name" value="TnpB_IS66"/>
    <property type="match status" value="1"/>
</dbReference>
<dbReference type="InterPro" id="IPR008878">
    <property type="entry name" value="Transposase_IS66_Orf2"/>
</dbReference>
<accession>A0AAW4MV75</accession>
<dbReference type="EMBL" id="JAHOEL010000001">
    <property type="protein sequence ID" value="MBV3391664.1"/>
    <property type="molecule type" value="Genomic_DNA"/>
</dbReference>
<protein>
    <submittedName>
        <fullName evidence="1">IS66 family insertion sequence element accessory protein TnpB</fullName>
    </submittedName>
</protein>
<name>A0AAW4MV75_9FIRM</name>
<dbReference type="PANTHER" id="PTHR36455">
    <property type="match status" value="1"/>
</dbReference>